<evidence type="ECO:0000313" key="5">
    <source>
        <dbReference type="Proteomes" id="UP001529343"/>
    </source>
</evidence>
<accession>A0ABT7UX57</accession>
<dbReference type="RefSeq" id="WP_289585851.1">
    <property type="nucleotide sequence ID" value="NZ_JAUDDW010000006.1"/>
</dbReference>
<gene>
    <name evidence="4" type="ORF">QUW44_02975</name>
</gene>
<sequence>MKKRLSITIAAAIGIILAITITLGAFEFSSQPTPHHRETHSAKITVNQFIKQVAPAAQREQRKYHIPASITIAQAGTESNWGRSKLAYKYNNLFGIKANSKHNRVRMYTTENINGKNKEVKQYFQVYDSWNDSIKSHTYLIVRGTADNHRRFCGVQTAKNYQQAAYELQKNGYATDPNYANELIYAIQKFHLNKYDK</sequence>
<evidence type="ECO:0000256" key="2">
    <source>
        <dbReference type="ARBA" id="ARBA00022801"/>
    </source>
</evidence>
<dbReference type="PRINTS" id="PR01002">
    <property type="entry name" value="FLGFLGJ"/>
</dbReference>
<reference evidence="5" key="1">
    <citation type="submission" date="2023-06" db="EMBL/GenBank/DDBJ databases">
        <title>Identification and characterization of horizontal gene transfer across gut microbiota members of farm animals based on homology search.</title>
        <authorList>
            <person name="Zeman M."/>
            <person name="Kubasova T."/>
            <person name="Jahodarova E."/>
            <person name="Nykrynova M."/>
            <person name="Rychlik I."/>
        </authorList>
    </citation>
    <scope>NUCLEOTIDE SEQUENCE [LARGE SCALE GENOMIC DNA]</scope>
    <source>
        <strain evidence="5">161_Gplus</strain>
    </source>
</reference>
<proteinExistence type="inferred from homology"/>
<reference evidence="4 5" key="2">
    <citation type="submission" date="2023-06" db="EMBL/GenBank/DDBJ databases">
        <authorList>
            <person name="Zeman M."/>
            <person name="Kubasova T."/>
            <person name="Jahodarova E."/>
            <person name="Nykrynova M."/>
            <person name="Rychlik I."/>
        </authorList>
    </citation>
    <scope>NUCLEOTIDE SEQUENCE [LARGE SCALE GENOMIC DNA]</scope>
    <source>
        <strain evidence="4 5">161_Gplus</strain>
    </source>
</reference>
<name>A0ABT7UX57_9LACO</name>
<evidence type="ECO:0000313" key="4">
    <source>
        <dbReference type="EMBL" id="MDM8266137.1"/>
    </source>
</evidence>
<organism evidence="4 5">
    <name type="scientific">Limosilactobacillus pontis</name>
    <dbReference type="NCBI Taxonomy" id="35787"/>
    <lineage>
        <taxon>Bacteria</taxon>
        <taxon>Bacillati</taxon>
        <taxon>Bacillota</taxon>
        <taxon>Bacilli</taxon>
        <taxon>Lactobacillales</taxon>
        <taxon>Lactobacillaceae</taxon>
        <taxon>Limosilactobacillus</taxon>
    </lineage>
</organism>
<dbReference type="Proteomes" id="UP001529343">
    <property type="component" value="Unassembled WGS sequence"/>
</dbReference>
<dbReference type="PANTHER" id="PTHR33308:SF9">
    <property type="entry name" value="PEPTIDOGLYCAN HYDROLASE FLGJ"/>
    <property type="match status" value="1"/>
</dbReference>
<comment type="similarity">
    <text evidence="1">Belongs to the glycosyl hydrolase 73 family.</text>
</comment>
<keyword evidence="5" id="KW-1185">Reference proteome</keyword>
<keyword evidence="2" id="KW-0378">Hydrolase</keyword>
<feature type="domain" description="Mannosyl-glycoprotein endo-beta-N-acetylglucosamidase-like" evidence="3">
    <location>
        <begin position="39"/>
        <end position="196"/>
    </location>
</feature>
<dbReference type="SMART" id="SM00047">
    <property type="entry name" value="LYZ2"/>
    <property type="match status" value="1"/>
</dbReference>
<dbReference type="InterPro" id="IPR051056">
    <property type="entry name" value="Glycosyl_Hydrolase_73"/>
</dbReference>
<evidence type="ECO:0000259" key="3">
    <source>
        <dbReference type="SMART" id="SM00047"/>
    </source>
</evidence>
<dbReference type="EMBL" id="JAUDDW010000006">
    <property type="protein sequence ID" value="MDM8266137.1"/>
    <property type="molecule type" value="Genomic_DNA"/>
</dbReference>
<evidence type="ECO:0000256" key="1">
    <source>
        <dbReference type="ARBA" id="ARBA00010266"/>
    </source>
</evidence>
<dbReference type="Gene3D" id="4.10.80.30">
    <property type="entry name" value="DNA polymerase, domain 6"/>
    <property type="match status" value="1"/>
</dbReference>
<dbReference type="Pfam" id="PF01832">
    <property type="entry name" value="Glucosaminidase"/>
    <property type="match status" value="1"/>
</dbReference>
<dbReference type="PANTHER" id="PTHR33308">
    <property type="entry name" value="PEPTIDOGLYCAN HYDROLASE FLGJ"/>
    <property type="match status" value="1"/>
</dbReference>
<dbReference type="InterPro" id="IPR002901">
    <property type="entry name" value="MGlyc_endo_b_GlcNAc-like_dom"/>
</dbReference>
<protein>
    <submittedName>
        <fullName evidence="4">Glucosaminidase domain-containing protein</fullName>
    </submittedName>
</protein>
<dbReference type="Gene3D" id="1.10.530.10">
    <property type="match status" value="1"/>
</dbReference>
<comment type="caution">
    <text evidence="4">The sequence shown here is derived from an EMBL/GenBank/DDBJ whole genome shotgun (WGS) entry which is preliminary data.</text>
</comment>